<accession>A0A7C5HQS9</accession>
<gene>
    <name evidence="8" type="primary">amrS</name>
    <name evidence="8" type="ORF">ENL07_02955</name>
</gene>
<feature type="binding site" evidence="6">
    <location>
        <position position="82"/>
    </location>
    <ligand>
        <name>[4Fe-4S] cluster</name>
        <dbReference type="ChEBI" id="CHEBI:49883"/>
        <note>4Fe-4S-S-AdoMet</note>
    </ligand>
</feature>
<dbReference type="GO" id="GO:0046872">
    <property type="term" value="F:metal ion binding"/>
    <property type="evidence" value="ECO:0007669"/>
    <property type="project" value="UniProtKB-KW"/>
</dbReference>
<dbReference type="GO" id="GO:0003824">
    <property type="term" value="F:catalytic activity"/>
    <property type="evidence" value="ECO:0007669"/>
    <property type="project" value="InterPro"/>
</dbReference>
<keyword evidence="4 6" id="KW-0408">Iron</keyword>
<dbReference type="SFLD" id="SFLDG01101">
    <property type="entry name" value="Uncharacterised_Radical_SAM_Su"/>
    <property type="match status" value="1"/>
</dbReference>
<feature type="domain" description="Radical SAM core" evidence="7">
    <location>
        <begin position="67"/>
        <end position="289"/>
    </location>
</feature>
<dbReference type="Proteomes" id="UP000886058">
    <property type="component" value="Unassembled WGS sequence"/>
</dbReference>
<evidence type="ECO:0000256" key="4">
    <source>
        <dbReference type="ARBA" id="ARBA00023004"/>
    </source>
</evidence>
<proteinExistence type="predicted"/>
<dbReference type="SFLD" id="SFLDS00029">
    <property type="entry name" value="Radical_SAM"/>
    <property type="match status" value="1"/>
</dbReference>
<dbReference type="SUPFAM" id="SSF102114">
    <property type="entry name" value="Radical SAM enzymes"/>
    <property type="match status" value="1"/>
</dbReference>
<dbReference type="InterPro" id="IPR027596">
    <property type="entry name" value="AmmeMemoSam_rS"/>
</dbReference>
<dbReference type="EMBL" id="DRSQ01000066">
    <property type="protein sequence ID" value="HHE31606.1"/>
    <property type="molecule type" value="Genomic_DNA"/>
</dbReference>
<evidence type="ECO:0000256" key="3">
    <source>
        <dbReference type="ARBA" id="ARBA00022723"/>
    </source>
</evidence>
<feature type="binding site" evidence="6">
    <location>
        <position position="86"/>
    </location>
    <ligand>
        <name>[4Fe-4S] cluster</name>
        <dbReference type="ChEBI" id="CHEBI:49883"/>
        <note>4Fe-4S-S-AdoMet</note>
    </ligand>
</feature>
<dbReference type="PROSITE" id="PS51918">
    <property type="entry name" value="RADICAL_SAM"/>
    <property type="match status" value="1"/>
</dbReference>
<keyword evidence="1" id="KW-0004">4Fe-4S</keyword>
<dbReference type="AlphaFoldDB" id="A0A7C5HQS9"/>
<evidence type="ECO:0000256" key="6">
    <source>
        <dbReference type="PIRSR" id="PIRSR004869-50"/>
    </source>
</evidence>
<dbReference type="Pfam" id="PF04055">
    <property type="entry name" value="Radical_SAM"/>
    <property type="match status" value="1"/>
</dbReference>
<dbReference type="PIRSF" id="PIRSF004869">
    <property type="entry name" value="PflX_prd"/>
    <property type="match status" value="1"/>
</dbReference>
<dbReference type="PANTHER" id="PTHR30352">
    <property type="entry name" value="PYRUVATE FORMATE-LYASE-ACTIVATING ENZYME"/>
    <property type="match status" value="1"/>
</dbReference>
<sequence length="334" mass="36994">MHTASFYHTAPDGVLQCDLCRHYCRIRPGRSGLCRVRKNIDGRLVTLTYGRALSQSADPVEKKPLYHFMPGTATWSFGMAGCNFTCANCQNWQISQALPDKEVAPIIPPEEIVQNAIQAGCPSISCTYTEPTIFAEYALDVMKLAKESGLKTIWVSNGYLSPLCLDTIQPWLDAINVDLKSMDDAFYRRLCGARLAPVLDSLRQIRKSGIHLEITTLVIPGHSDDPAMLENLADFIADELGSETPWHLIPFYPEISWKMHETPATEPSALETAWQIGRNAGLQHVYSASHNDTLCTHCGATLVARERQFIGANVERFDAGGRCPSCNQPSPVKN</sequence>
<dbReference type="InterPro" id="IPR016431">
    <property type="entry name" value="Pyrv-formate_lyase-activ_prd"/>
</dbReference>
<evidence type="ECO:0000256" key="1">
    <source>
        <dbReference type="ARBA" id="ARBA00022485"/>
    </source>
</evidence>
<comment type="caution">
    <text evidence="8">The sequence shown here is derived from an EMBL/GenBank/DDBJ whole genome shotgun (WGS) entry which is preliminary data.</text>
</comment>
<dbReference type="InterPro" id="IPR007197">
    <property type="entry name" value="rSAM"/>
</dbReference>
<dbReference type="InterPro" id="IPR058240">
    <property type="entry name" value="rSAM_sf"/>
</dbReference>
<keyword evidence="5 6" id="KW-0411">Iron-sulfur</keyword>
<dbReference type="PANTHER" id="PTHR30352:SF5">
    <property type="entry name" value="PYRUVATE FORMATE-LYASE 1-ACTIVATING ENZYME"/>
    <property type="match status" value="1"/>
</dbReference>
<feature type="binding site" evidence="6">
    <location>
        <position position="89"/>
    </location>
    <ligand>
        <name>[4Fe-4S] cluster</name>
        <dbReference type="ChEBI" id="CHEBI:49883"/>
        <note>4Fe-4S-S-AdoMet</note>
    </ligand>
</feature>
<keyword evidence="2 6" id="KW-0949">S-adenosyl-L-methionine</keyword>
<organism evidence="8">
    <name type="scientific">Chlorobaculum parvum</name>
    <dbReference type="NCBI Taxonomy" id="274539"/>
    <lineage>
        <taxon>Bacteria</taxon>
        <taxon>Pseudomonadati</taxon>
        <taxon>Chlorobiota</taxon>
        <taxon>Chlorobiia</taxon>
        <taxon>Chlorobiales</taxon>
        <taxon>Chlorobiaceae</taxon>
        <taxon>Chlorobaculum</taxon>
    </lineage>
</organism>
<evidence type="ECO:0000256" key="2">
    <source>
        <dbReference type="ARBA" id="ARBA00022691"/>
    </source>
</evidence>
<dbReference type="InterPro" id="IPR013785">
    <property type="entry name" value="Aldolase_TIM"/>
</dbReference>
<reference evidence="8" key="1">
    <citation type="journal article" date="2020" name="mSystems">
        <title>Genome- and Community-Level Interaction Insights into Carbon Utilization and Element Cycling Functions of Hydrothermarchaeota in Hydrothermal Sediment.</title>
        <authorList>
            <person name="Zhou Z."/>
            <person name="Liu Y."/>
            <person name="Xu W."/>
            <person name="Pan J."/>
            <person name="Luo Z.H."/>
            <person name="Li M."/>
        </authorList>
    </citation>
    <scope>NUCLEOTIDE SEQUENCE [LARGE SCALE GENOMIC DNA]</scope>
    <source>
        <strain evidence="8">HyVt-633</strain>
    </source>
</reference>
<evidence type="ECO:0000259" key="7">
    <source>
        <dbReference type="PROSITE" id="PS51918"/>
    </source>
</evidence>
<dbReference type="InterPro" id="IPR034457">
    <property type="entry name" value="Organic_radical-activating"/>
</dbReference>
<keyword evidence="3 6" id="KW-0479">Metal-binding</keyword>
<dbReference type="GO" id="GO:0051539">
    <property type="term" value="F:4 iron, 4 sulfur cluster binding"/>
    <property type="evidence" value="ECO:0007669"/>
    <property type="project" value="UniProtKB-KW"/>
</dbReference>
<dbReference type="NCBIfam" id="TIGR04337">
    <property type="entry name" value="AmmeMemoSam_rS"/>
    <property type="match status" value="1"/>
</dbReference>
<dbReference type="Gene3D" id="3.20.20.70">
    <property type="entry name" value="Aldolase class I"/>
    <property type="match status" value="1"/>
</dbReference>
<evidence type="ECO:0000256" key="5">
    <source>
        <dbReference type="ARBA" id="ARBA00023014"/>
    </source>
</evidence>
<comment type="cofactor">
    <cofactor evidence="6">
        <name>[4Fe-4S] cluster</name>
        <dbReference type="ChEBI" id="CHEBI:49883"/>
    </cofactor>
    <text evidence="6">Binds 1 [4Fe-4S] cluster. The cluster is coordinated with 3 cysteines and an exchangeable S-adenosyl-L-methionine.</text>
</comment>
<dbReference type="CDD" id="cd01335">
    <property type="entry name" value="Radical_SAM"/>
    <property type="match status" value="1"/>
</dbReference>
<protein>
    <submittedName>
        <fullName evidence="8">AmmeMemoRadiSam system radical SAM enzyme</fullName>
    </submittedName>
</protein>
<name>A0A7C5HQS9_9CHLB</name>
<evidence type="ECO:0000313" key="8">
    <source>
        <dbReference type="EMBL" id="HHE31606.1"/>
    </source>
</evidence>